<protein>
    <submittedName>
        <fullName evidence="1">Mechanosensitive ion channel protein</fullName>
    </submittedName>
</protein>
<evidence type="ECO:0000313" key="2">
    <source>
        <dbReference type="Proteomes" id="UP000829398"/>
    </source>
</evidence>
<proteinExistence type="predicted"/>
<name>A0ACB8LD62_CITSI</name>
<reference evidence="2" key="1">
    <citation type="journal article" date="2023" name="Hortic. Res.">
        <title>A chromosome-level phased genome enabling allele-level studies in sweet orange: a case study on citrus Huanglongbing tolerance.</title>
        <authorList>
            <person name="Wu B."/>
            <person name="Yu Q."/>
            <person name="Deng Z."/>
            <person name="Duan Y."/>
            <person name="Luo F."/>
            <person name="Gmitter F. Jr."/>
        </authorList>
    </citation>
    <scope>NUCLEOTIDE SEQUENCE [LARGE SCALE GENOMIC DNA]</scope>
    <source>
        <strain evidence="2">cv. Valencia</strain>
    </source>
</reference>
<gene>
    <name evidence="1" type="ORF">KPL71_012599</name>
</gene>
<evidence type="ECO:0000313" key="1">
    <source>
        <dbReference type="EMBL" id="KAH9771140.1"/>
    </source>
</evidence>
<dbReference type="Proteomes" id="UP000829398">
    <property type="component" value="Chromosome 4"/>
</dbReference>
<sequence length="539" mass="61230">MEIGEGLNLVEKKGDYHPNDAVIQIAADTEDAPISKEISESQSGRIDTVITEKEDLIRRKPVLVATGSPDNPLAETAGGQGQFEKPHVSVDAKLVEGNPKLTNSPPRIPRLVNPGHNEEKKKQKEKKHKKGGNIINYITRGLVACLIGTVLWMVKTYSFKLLVASRLSKRFFDQIQEALFDEYVIFTSSGPPLIRLTERVGRTSMENETGNQNEEETIHHVRGKRKKMKKISAWTMEKLINYISSKKLSIVSNELDDYEYDVLGGDQNKNIGSESEAEAAALQIFRNVARPDKIYMEKDDLLRSFIKEDVDEIMRRLGVAETGRVKRSDVKNWVVNVYKQRKSLAHYLNNSKEAMQELNKLFTGIVMVLIIIVWLLIVGLLTTKALLLILSQVVLAVFLFGNIAKNISEAIIFLFVTHPFDVGDRCVIDGAQMVVEEMHIMTTIFLRYDNEKIFYPNSVLATKPISNFYRSAVEDAVEFAIDVFTPMEKILHIKSRIKSYLEFRPQQWSPTHSVEVKHIKDEKMIMGLYITHIELLGEN</sequence>
<accession>A0ACB8LD62</accession>
<comment type="caution">
    <text evidence="1">The sequence shown here is derived from an EMBL/GenBank/DDBJ whole genome shotgun (WGS) entry which is preliminary data.</text>
</comment>
<organism evidence="1 2">
    <name type="scientific">Citrus sinensis</name>
    <name type="common">Sweet orange</name>
    <name type="synonym">Citrus aurantium var. sinensis</name>
    <dbReference type="NCBI Taxonomy" id="2711"/>
    <lineage>
        <taxon>Eukaryota</taxon>
        <taxon>Viridiplantae</taxon>
        <taxon>Streptophyta</taxon>
        <taxon>Embryophyta</taxon>
        <taxon>Tracheophyta</taxon>
        <taxon>Spermatophyta</taxon>
        <taxon>Magnoliopsida</taxon>
        <taxon>eudicotyledons</taxon>
        <taxon>Gunneridae</taxon>
        <taxon>Pentapetalae</taxon>
        <taxon>rosids</taxon>
        <taxon>malvids</taxon>
        <taxon>Sapindales</taxon>
        <taxon>Rutaceae</taxon>
        <taxon>Aurantioideae</taxon>
        <taxon>Citrus</taxon>
    </lineage>
</organism>
<dbReference type="EMBL" id="CM039173">
    <property type="protein sequence ID" value="KAH9771140.1"/>
    <property type="molecule type" value="Genomic_DNA"/>
</dbReference>
<keyword evidence="2" id="KW-1185">Reference proteome</keyword>